<protein>
    <submittedName>
        <fullName evidence="2">Uncharacterized protein</fullName>
    </submittedName>
</protein>
<feature type="signal peptide" evidence="1">
    <location>
        <begin position="1"/>
        <end position="30"/>
    </location>
</feature>
<dbReference type="AlphaFoldDB" id="A0A8S1ACX6"/>
<feature type="chain" id="PRO_5035946665" evidence="1">
    <location>
        <begin position="31"/>
        <end position="582"/>
    </location>
</feature>
<dbReference type="OrthoDB" id="7475427at2759"/>
<reference evidence="2 3" key="1">
    <citation type="submission" date="2020-04" db="EMBL/GenBank/DDBJ databases">
        <authorList>
            <person name="Wallbank WR R."/>
            <person name="Pardo Diaz C."/>
            <person name="Kozak K."/>
            <person name="Martin S."/>
            <person name="Jiggins C."/>
            <person name="Moest M."/>
            <person name="Warren A I."/>
            <person name="Byers J.R.P. K."/>
            <person name="Montejo-Kovacevich G."/>
            <person name="Yen C E."/>
        </authorList>
    </citation>
    <scope>NUCLEOTIDE SEQUENCE [LARGE SCALE GENOMIC DNA]</scope>
</reference>
<keyword evidence="1" id="KW-0732">Signal</keyword>
<name>A0A8S1ACX6_ARCPL</name>
<organism evidence="2 3">
    <name type="scientific">Arctia plantaginis</name>
    <name type="common">Wood tiger moth</name>
    <name type="synonym">Phalaena plantaginis</name>
    <dbReference type="NCBI Taxonomy" id="874455"/>
    <lineage>
        <taxon>Eukaryota</taxon>
        <taxon>Metazoa</taxon>
        <taxon>Ecdysozoa</taxon>
        <taxon>Arthropoda</taxon>
        <taxon>Hexapoda</taxon>
        <taxon>Insecta</taxon>
        <taxon>Pterygota</taxon>
        <taxon>Neoptera</taxon>
        <taxon>Endopterygota</taxon>
        <taxon>Lepidoptera</taxon>
        <taxon>Glossata</taxon>
        <taxon>Ditrysia</taxon>
        <taxon>Noctuoidea</taxon>
        <taxon>Erebidae</taxon>
        <taxon>Arctiinae</taxon>
        <taxon>Arctia</taxon>
    </lineage>
</organism>
<evidence type="ECO:0000313" key="2">
    <source>
        <dbReference type="EMBL" id="CAB3245172.1"/>
    </source>
</evidence>
<dbReference type="EMBL" id="CADEBD010000324">
    <property type="protein sequence ID" value="CAB3245172.1"/>
    <property type="molecule type" value="Genomic_DNA"/>
</dbReference>
<evidence type="ECO:0000256" key="1">
    <source>
        <dbReference type="SAM" id="SignalP"/>
    </source>
</evidence>
<proteinExistence type="predicted"/>
<dbReference type="Proteomes" id="UP000494256">
    <property type="component" value="Unassembled WGS sequence"/>
</dbReference>
<gene>
    <name evidence="2" type="ORF">APLA_LOCUS10988</name>
</gene>
<dbReference type="SUPFAM" id="SSF69304">
    <property type="entry name" value="Tricorn protease N-terminal domain"/>
    <property type="match status" value="1"/>
</dbReference>
<evidence type="ECO:0000313" key="3">
    <source>
        <dbReference type="Proteomes" id="UP000494256"/>
    </source>
</evidence>
<accession>A0A8S1ACX6</accession>
<sequence length="582" mass="65157">MKFYKRTLLNLVMKLLAYFTASMLVGLASTGPTSNEDGKIVFREDFFDDKFIIHRAEYDIVNLLLPLDNVNFNEYEEKESDSNLLFFVLADNENGQKIDKGLFALKQGKVTKLLDYGRDAAAGNDETNIYFGAKDGLYFYNQEDNKAEKYGNITDSIISIAKFNGSDIIYILTEDHILYKVTQGGMRKEKIEEAVNAQKIVLDYKNNLYYYTTDKHVYILGPDGAKKVTGLVEEPAYIDILRPPLVVGDGIPVILDNAVYMVSSDGTILLILPFCEHIKSQNEAASIFHVYNASYDVVNLLLPLNALNFDDDTDDEDDASEDPMSVLFFVLADNVDGKRVDQGLYIRKKGEVTKLLDNGRDAAAANDDTKTAYFGAQDGIYAYNDKENKAEKYGTITDSIISIAKVNGSDIIYILTDDHILYKVTEAGTTKAKIEGAVNAQKIVLDYENNLYYYTDEKKVYVVGDDGIKQITGLPEDPSYIELLKPPFVLDNGVPVVVNDLAYIAYPNATSETSEFGFETKPSAYAPEATLIQYYAYNKKIYEYNILTLLTTIVSSEMQSYLEGKAETISEIATRSRSDLVP</sequence>
<comment type="caution">
    <text evidence="2">The sequence shown here is derived from an EMBL/GenBank/DDBJ whole genome shotgun (WGS) entry which is preliminary data.</text>
</comment>